<accession>A0A7G4AWD1</accession>
<evidence type="ECO:0000313" key="2">
    <source>
        <dbReference type="Proteomes" id="UP000515922"/>
    </source>
</evidence>
<proteinExistence type="predicted"/>
<dbReference type="EMBL" id="MT711976">
    <property type="protein sequence ID" value="QMP84321.1"/>
    <property type="molecule type" value="Genomic_DNA"/>
</dbReference>
<name>A0A7G4AWD1_9CAUD</name>
<dbReference type="Proteomes" id="UP000515922">
    <property type="component" value="Segment"/>
</dbReference>
<evidence type="ECO:0000313" key="1">
    <source>
        <dbReference type="EMBL" id="QMP84321.1"/>
    </source>
</evidence>
<keyword evidence="2" id="KW-1185">Reference proteome</keyword>
<reference evidence="1 2" key="1">
    <citation type="submission" date="2020-07" db="EMBL/GenBank/DDBJ databases">
        <title>Streptomyces phage Genome sequencing and assembly.</title>
        <authorList>
            <person name="Sharma V."/>
            <person name="Hardy A."/>
            <person name="Frunzke J."/>
        </authorList>
    </citation>
    <scope>NUCLEOTIDE SEQUENCE [LARGE SCALE GENOMIC DNA]</scope>
</reference>
<organism evidence="1 2">
    <name type="scientific">Streptomyces phage Coruscant</name>
    <dbReference type="NCBI Taxonomy" id="2739834"/>
    <lineage>
        <taxon>Viruses</taxon>
        <taxon>Duplodnaviria</taxon>
        <taxon>Heunggongvirae</taxon>
        <taxon>Uroviricota</taxon>
        <taxon>Caudoviricetes</taxon>
        <taxon>Stanwilliamsviridae</taxon>
        <taxon>Boydwoodruffvirinae</taxon>
        <taxon>Coruscantvirus</taxon>
        <taxon>Coruscantvirus coruscant</taxon>
    </lineage>
</organism>
<protein>
    <submittedName>
        <fullName evidence="1">Uncharacterized protein</fullName>
    </submittedName>
</protein>
<gene>
    <name evidence="1" type="ORF">HUN41_00232</name>
</gene>
<sequence>MNKGPTQVTEYQWRRGDMEDFIKDLYGVVWDGQAAMDYPANDTYYRVEVIGTRLSVVDAMHWEEDENFTFKHAKKIMNNFKAGVYEDRLDEWPHALPGLEFLLQWLCYQKRIPAGKYSILVSW</sequence>